<feature type="domain" description="ABC3 transporter permease C-terminal" evidence="8">
    <location>
        <begin position="704"/>
        <end position="822"/>
    </location>
</feature>
<comment type="caution">
    <text evidence="9">The sequence shown here is derived from an EMBL/GenBank/DDBJ whole genome shotgun (WGS) entry which is preliminary data.</text>
</comment>
<evidence type="ECO:0000256" key="3">
    <source>
        <dbReference type="ARBA" id="ARBA00022692"/>
    </source>
</evidence>
<dbReference type="PATRIC" id="fig|742737.3.peg.3534"/>
<keyword evidence="5 7" id="KW-0472">Membrane</keyword>
<organism evidence="9 10">
    <name type="scientific">Hungatella hathewayi WAL-18680</name>
    <dbReference type="NCBI Taxonomy" id="742737"/>
    <lineage>
        <taxon>Bacteria</taxon>
        <taxon>Bacillati</taxon>
        <taxon>Bacillota</taxon>
        <taxon>Clostridia</taxon>
        <taxon>Lachnospirales</taxon>
        <taxon>Lachnospiraceae</taxon>
        <taxon>Hungatella</taxon>
    </lineage>
</organism>
<keyword evidence="2" id="KW-1003">Cell membrane</keyword>
<dbReference type="InterPro" id="IPR050250">
    <property type="entry name" value="Macrolide_Exporter_MacB"/>
</dbReference>
<sequence length="831" mass="92004">MAVWMICWANLKKKKSVAISMCLLILLSTALFNVGLTFLTGINRFYDQENDRLNGPHYQVRFYGNEYKEEYLEYFQKDDRVSQAEAEDAIMMDMCMLPQGGTLSITYRNLGAEREIRGYEIRHLADVPKEKAVYIPVYMKSMGYQPGSELKLVFKKQEYTFQVAGYMTSTWFGSSISSLADFYIPQEAYEELYAQVGCGKLMSVRVKDTSQLAELRKDFKRDTSVKIEAASLDADVIETHLDEMRTACTMLVTILSVILFAFSFIIVFVGMVVMRFRIASHIDAQMRNIGALGAMGYTGKQITWSIALEFLVIGLAGTLLGIAVSYGMIGMLGKLIVESAGIPWSGGAQVGSALVSVIIMMAVILVTSQTAAGKAARIRPIQALRGGLESHDFSKSYFPLERTPGNLSLVLGLKNMMFHKKTYAMVGMIVAGVTFACAFALVLYQNMGMDDRVLVEMSGFEISELMVYKAPHADIKKLEEELLAVDGVRKTSMYEISSVSIGEETISAYVSDDFGELEMMKPYEGEFPVYDNEIGLTGVLAKRLGKKIGDTLKVEYQGVEAEYVISGLGQTMSNFGRQCFLNTDGLRRVNPPYERNSILVYLEDGYDTTEMIDVLENRFDVLSPSGSREKDGKADAKRKAEEKLANLISMYGVDSVQFALMRDGEIVLSGDTSSYQIDRIENTEKMFVSNINSVAAAVGMVSVIILLGTMLIITLVFYIVIKSMIIRRKHEFGIFKAVGYTDRQLMQQVAASFLPVSVMGAAAGCVVSTMAINPIASRLFEQVGISRMDFVINPLVLIAMSVALVLFAFLISMGVAGKIKGISVYSLLTED</sequence>
<accession>G5IJ77</accession>
<dbReference type="PANTHER" id="PTHR30572:SF4">
    <property type="entry name" value="ABC TRANSPORTER PERMEASE YTRF"/>
    <property type="match status" value="1"/>
</dbReference>
<dbReference type="AlphaFoldDB" id="G5IJ77"/>
<evidence type="ECO:0000259" key="8">
    <source>
        <dbReference type="Pfam" id="PF02687"/>
    </source>
</evidence>
<dbReference type="InterPro" id="IPR003838">
    <property type="entry name" value="ABC3_permease_C"/>
</dbReference>
<keyword evidence="4 7" id="KW-1133">Transmembrane helix</keyword>
<gene>
    <name evidence="9" type="ORF">HMPREF9473_03555</name>
</gene>
<feature type="transmembrane region" description="Helical" evidence="7">
    <location>
        <begin position="694"/>
        <end position="721"/>
    </location>
</feature>
<feature type="transmembrane region" description="Helical" evidence="7">
    <location>
        <begin position="795"/>
        <end position="816"/>
    </location>
</feature>
<evidence type="ECO:0000313" key="9">
    <source>
        <dbReference type="EMBL" id="EHI58439.1"/>
    </source>
</evidence>
<reference evidence="9 10" key="1">
    <citation type="submission" date="2011-08" db="EMBL/GenBank/DDBJ databases">
        <title>The Genome Sequence of Clostridium hathewayi WAL-18680.</title>
        <authorList>
            <consortium name="The Broad Institute Genome Sequencing Platform"/>
            <person name="Earl A."/>
            <person name="Ward D."/>
            <person name="Feldgarden M."/>
            <person name="Gevers D."/>
            <person name="Finegold S.M."/>
            <person name="Summanen P.H."/>
            <person name="Molitoris D.R."/>
            <person name="Song M."/>
            <person name="Daigneault M."/>
            <person name="Allen-Vercoe E."/>
            <person name="Young S.K."/>
            <person name="Zeng Q."/>
            <person name="Gargeya S."/>
            <person name="Fitzgerald M."/>
            <person name="Haas B."/>
            <person name="Abouelleil A."/>
            <person name="Alvarado L."/>
            <person name="Arachchi H.M."/>
            <person name="Berlin A."/>
            <person name="Brown A."/>
            <person name="Chapman S.B."/>
            <person name="Chen Z."/>
            <person name="Dunbar C."/>
            <person name="Freedman E."/>
            <person name="Gearin G."/>
            <person name="Gellesch M."/>
            <person name="Goldberg J."/>
            <person name="Griggs A."/>
            <person name="Gujja S."/>
            <person name="Heiman D."/>
            <person name="Howarth C."/>
            <person name="Larson L."/>
            <person name="Lui A."/>
            <person name="MacDonald P.J.P."/>
            <person name="Montmayeur A."/>
            <person name="Murphy C."/>
            <person name="Neiman D."/>
            <person name="Pearson M."/>
            <person name="Priest M."/>
            <person name="Roberts A."/>
            <person name="Saif S."/>
            <person name="Shea T."/>
            <person name="Shenoy N."/>
            <person name="Sisk P."/>
            <person name="Stolte C."/>
            <person name="Sykes S."/>
            <person name="Wortman J."/>
            <person name="Nusbaum C."/>
            <person name="Birren B."/>
        </authorList>
    </citation>
    <scope>NUCLEOTIDE SEQUENCE [LARGE SCALE GENOMIC DNA]</scope>
    <source>
        <strain evidence="9 10">WAL-18680</strain>
    </source>
</reference>
<feature type="transmembrane region" description="Helical" evidence="7">
    <location>
        <begin position="423"/>
        <end position="444"/>
    </location>
</feature>
<evidence type="ECO:0000256" key="2">
    <source>
        <dbReference type="ARBA" id="ARBA00022475"/>
    </source>
</evidence>
<evidence type="ECO:0000256" key="7">
    <source>
        <dbReference type="SAM" id="Phobius"/>
    </source>
</evidence>
<feature type="transmembrane region" description="Helical" evidence="7">
    <location>
        <begin position="250"/>
        <end position="273"/>
    </location>
</feature>
<feature type="transmembrane region" description="Helical" evidence="7">
    <location>
        <begin position="753"/>
        <end position="775"/>
    </location>
</feature>
<comment type="similarity">
    <text evidence="6">Belongs to the ABC-4 integral membrane protein family.</text>
</comment>
<comment type="subcellular location">
    <subcellularLocation>
        <location evidence="1">Cell membrane</location>
        <topology evidence="1">Multi-pass membrane protein</topology>
    </subcellularLocation>
</comment>
<dbReference type="GO" id="GO:0005886">
    <property type="term" value="C:plasma membrane"/>
    <property type="evidence" value="ECO:0007669"/>
    <property type="project" value="UniProtKB-SubCell"/>
</dbReference>
<keyword evidence="10" id="KW-1185">Reference proteome</keyword>
<evidence type="ECO:0000313" key="10">
    <source>
        <dbReference type="Proteomes" id="UP000005384"/>
    </source>
</evidence>
<feature type="transmembrane region" description="Helical" evidence="7">
    <location>
        <begin position="306"/>
        <end position="329"/>
    </location>
</feature>
<evidence type="ECO:0000256" key="6">
    <source>
        <dbReference type="ARBA" id="ARBA00038076"/>
    </source>
</evidence>
<dbReference type="GO" id="GO:0022857">
    <property type="term" value="F:transmembrane transporter activity"/>
    <property type="evidence" value="ECO:0007669"/>
    <property type="project" value="TreeGrafter"/>
</dbReference>
<evidence type="ECO:0000256" key="1">
    <source>
        <dbReference type="ARBA" id="ARBA00004651"/>
    </source>
</evidence>
<dbReference type="PANTHER" id="PTHR30572">
    <property type="entry name" value="MEMBRANE COMPONENT OF TRANSPORTER-RELATED"/>
    <property type="match status" value="1"/>
</dbReference>
<feature type="transmembrane region" description="Helical" evidence="7">
    <location>
        <begin position="349"/>
        <end position="367"/>
    </location>
</feature>
<dbReference type="Pfam" id="PF02687">
    <property type="entry name" value="FtsX"/>
    <property type="match status" value="2"/>
</dbReference>
<evidence type="ECO:0000256" key="4">
    <source>
        <dbReference type="ARBA" id="ARBA00022989"/>
    </source>
</evidence>
<dbReference type="HOGENOM" id="CLU_019968_0_0_9"/>
<dbReference type="Proteomes" id="UP000005384">
    <property type="component" value="Unassembled WGS sequence"/>
</dbReference>
<name>G5IJ77_9FIRM</name>
<dbReference type="OrthoDB" id="9761168at2"/>
<dbReference type="EMBL" id="ADLN01000098">
    <property type="protein sequence ID" value="EHI58439.1"/>
    <property type="molecule type" value="Genomic_DNA"/>
</dbReference>
<feature type="domain" description="ABC3 transporter permease C-terminal" evidence="8">
    <location>
        <begin position="261"/>
        <end position="378"/>
    </location>
</feature>
<dbReference type="RefSeq" id="WP_006781546.1">
    <property type="nucleotide sequence ID" value="NZ_CP040506.1"/>
</dbReference>
<protein>
    <recommendedName>
        <fullName evidence="8">ABC3 transporter permease C-terminal domain-containing protein</fullName>
    </recommendedName>
</protein>
<proteinExistence type="inferred from homology"/>
<keyword evidence="3 7" id="KW-0812">Transmembrane</keyword>
<evidence type="ECO:0000256" key="5">
    <source>
        <dbReference type="ARBA" id="ARBA00023136"/>
    </source>
</evidence>